<comment type="caution">
    <text evidence="3">The sequence shown here is derived from an EMBL/GenBank/DDBJ whole genome shotgun (WGS) entry which is preliminary data.</text>
</comment>
<dbReference type="GO" id="GO:0051920">
    <property type="term" value="F:peroxiredoxin activity"/>
    <property type="evidence" value="ECO:0007669"/>
    <property type="project" value="InterPro"/>
</dbReference>
<evidence type="ECO:0000259" key="2">
    <source>
        <dbReference type="Pfam" id="PF02627"/>
    </source>
</evidence>
<dbReference type="EMBL" id="NGFO01000006">
    <property type="protein sequence ID" value="OUC79645.1"/>
    <property type="molecule type" value="Genomic_DNA"/>
</dbReference>
<dbReference type="OrthoDB" id="9801997at2"/>
<dbReference type="PANTHER" id="PTHR35446">
    <property type="entry name" value="SI:CH211-175M2.5"/>
    <property type="match status" value="1"/>
</dbReference>
<dbReference type="AlphaFoldDB" id="A0A243QDH7"/>
<dbReference type="RefSeq" id="WP_086534621.1">
    <property type="nucleotide sequence ID" value="NZ_NGFO01000006.1"/>
</dbReference>
<feature type="region of interest" description="Disordered" evidence="1">
    <location>
        <begin position="150"/>
        <end position="169"/>
    </location>
</feature>
<sequence length="169" mass="18147">MPAQRVRIDKTTPQVYRKLIAVSAEVAAAAEAIGLSRSLVELVNLRCSQINGCAFCMDLHGQLGRSAGLSTQQIDVIAGWRDAPDLFDDVEQAALEIAELVTELPAHDAADLAYDRATDILDTEQTAVLIWAAVTINAFNRMSIVSGYRPRPGTSPRKATAPFAKPANG</sequence>
<feature type="domain" description="Carboxymuconolactone decarboxylase-like" evidence="2">
    <location>
        <begin position="14"/>
        <end position="99"/>
    </location>
</feature>
<proteinExistence type="predicted"/>
<evidence type="ECO:0000313" key="3">
    <source>
        <dbReference type="EMBL" id="OUC79645.1"/>
    </source>
</evidence>
<protein>
    <submittedName>
        <fullName evidence="3">Carboxymuconolactone decarboxylase</fullName>
    </submittedName>
</protein>
<evidence type="ECO:0000256" key="1">
    <source>
        <dbReference type="SAM" id="MobiDB-lite"/>
    </source>
</evidence>
<evidence type="ECO:0000313" key="4">
    <source>
        <dbReference type="Proteomes" id="UP000194632"/>
    </source>
</evidence>
<keyword evidence="4" id="KW-1185">Reference proteome</keyword>
<dbReference type="InterPro" id="IPR003779">
    <property type="entry name" value="CMD-like"/>
</dbReference>
<dbReference type="Proteomes" id="UP000194632">
    <property type="component" value="Unassembled WGS sequence"/>
</dbReference>
<gene>
    <name evidence="3" type="ORF">CA982_07075</name>
</gene>
<dbReference type="NCBIfam" id="TIGR00778">
    <property type="entry name" value="ahpD_dom"/>
    <property type="match status" value="1"/>
</dbReference>
<reference evidence="3 4" key="1">
    <citation type="submission" date="2017-05" db="EMBL/GenBank/DDBJ databases">
        <title>Biotechnological potential of actinobacteria isolated from South African environments.</title>
        <authorList>
            <person name="Le Roes-Hill M."/>
            <person name="Prins A."/>
            <person name="Durrell K.A."/>
        </authorList>
    </citation>
    <scope>NUCLEOTIDE SEQUENCE [LARGE SCALE GENOMIC DNA]</scope>
    <source>
        <strain evidence="3">BS2</strain>
    </source>
</reference>
<name>A0A243QDH7_9ACTN</name>
<dbReference type="InterPro" id="IPR029032">
    <property type="entry name" value="AhpD-like"/>
</dbReference>
<dbReference type="Pfam" id="PF02627">
    <property type="entry name" value="CMD"/>
    <property type="match status" value="1"/>
</dbReference>
<organism evidence="3 4">
    <name type="scientific">Gordonia lacunae</name>
    <dbReference type="NCBI Taxonomy" id="417102"/>
    <lineage>
        <taxon>Bacteria</taxon>
        <taxon>Bacillati</taxon>
        <taxon>Actinomycetota</taxon>
        <taxon>Actinomycetes</taxon>
        <taxon>Mycobacteriales</taxon>
        <taxon>Gordoniaceae</taxon>
        <taxon>Gordonia</taxon>
    </lineage>
</organism>
<dbReference type="STRING" id="417102.CA982_07075"/>
<dbReference type="InterPro" id="IPR004675">
    <property type="entry name" value="AhpD_core"/>
</dbReference>
<accession>A0A243QDH7</accession>
<dbReference type="PANTHER" id="PTHR35446:SF2">
    <property type="entry name" value="CARBOXYMUCONOLACTONE DECARBOXYLASE-LIKE DOMAIN-CONTAINING PROTEIN"/>
    <property type="match status" value="1"/>
</dbReference>
<dbReference type="SUPFAM" id="SSF69118">
    <property type="entry name" value="AhpD-like"/>
    <property type="match status" value="1"/>
</dbReference>
<dbReference type="Gene3D" id="1.20.1290.10">
    <property type="entry name" value="AhpD-like"/>
    <property type="match status" value="1"/>
</dbReference>